<dbReference type="PANTHER" id="PTHR30461:SF26">
    <property type="entry name" value="RESOLVASE HOMOLOG YNEB"/>
    <property type="match status" value="1"/>
</dbReference>
<dbReference type="CDD" id="cd00338">
    <property type="entry name" value="Ser_Recombinase"/>
    <property type="match status" value="1"/>
</dbReference>
<dbReference type="GO" id="GO:0000150">
    <property type="term" value="F:DNA strand exchange activity"/>
    <property type="evidence" value="ECO:0007669"/>
    <property type="project" value="InterPro"/>
</dbReference>
<gene>
    <name evidence="3" type="ORF">HMI01_26360</name>
    <name evidence="4" type="ORF">SAMN05421668_11265</name>
</gene>
<proteinExistence type="inferred from homology"/>
<comment type="similarity">
    <text evidence="1">Belongs to the site-specific recombinase resolvase family.</text>
</comment>
<dbReference type="PROSITE" id="PS51736">
    <property type="entry name" value="RECOMBINASES_3"/>
    <property type="match status" value="1"/>
</dbReference>
<dbReference type="EMBL" id="FPAI01000012">
    <property type="protein sequence ID" value="SFS84071.1"/>
    <property type="molecule type" value="Genomic_DNA"/>
</dbReference>
<dbReference type="RefSeq" id="WP_062323443.1">
    <property type="nucleotide sequence ID" value="NZ_BJWJ01000043.1"/>
</dbReference>
<reference evidence="4 5" key="1">
    <citation type="submission" date="2016-10" db="EMBL/GenBank/DDBJ databases">
        <authorList>
            <person name="de Groot N.N."/>
        </authorList>
    </citation>
    <scope>NUCLEOTIDE SEQUENCE [LARGE SCALE GENOMIC DNA]</scope>
    <source>
        <strain evidence="4 5">DSM 17074</strain>
    </source>
</reference>
<protein>
    <submittedName>
        <fullName evidence="3">Resolvase</fullName>
    </submittedName>
    <submittedName>
        <fullName evidence="4">Site-specific DNA recombinase</fullName>
    </submittedName>
</protein>
<evidence type="ECO:0000256" key="1">
    <source>
        <dbReference type="ARBA" id="ARBA00009913"/>
    </source>
</evidence>
<dbReference type="Proteomes" id="UP000199139">
    <property type="component" value="Unassembled WGS sequence"/>
</dbReference>
<dbReference type="InterPro" id="IPR006119">
    <property type="entry name" value="Resolv_N"/>
</dbReference>
<evidence type="ECO:0000313" key="6">
    <source>
        <dbReference type="Proteomes" id="UP000321773"/>
    </source>
</evidence>
<dbReference type="AlphaFoldDB" id="A0A1I6T490"/>
<reference evidence="3 6" key="2">
    <citation type="submission" date="2019-07" db="EMBL/GenBank/DDBJ databases">
        <title>Whole genome shotgun sequence of Halolactibacillus miurensis NBRC 100873.</title>
        <authorList>
            <person name="Hosoyama A."/>
            <person name="Uohara A."/>
            <person name="Ohji S."/>
            <person name="Ichikawa N."/>
        </authorList>
    </citation>
    <scope>NUCLEOTIDE SEQUENCE [LARGE SCALE GENOMIC DNA]</scope>
    <source>
        <strain evidence="3 6">NBRC 100873</strain>
    </source>
</reference>
<dbReference type="OrthoDB" id="2731197at2"/>
<dbReference type="SUPFAM" id="SSF53041">
    <property type="entry name" value="Resolvase-like"/>
    <property type="match status" value="1"/>
</dbReference>
<accession>A0A1I6T490</accession>
<dbReference type="EMBL" id="BJWJ01000043">
    <property type="protein sequence ID" value="GEM05648.1"/>
    <property type="molecule type" value="Genomic_DNA"/>
</dbReference>
<sequence>MRVIIYCRVSTTKDEQVSSLIRQKQELLALAEHKQMDVLDIIEEKVSGYTIERDGLLSLFDQCQTGNVDAVLVQDETRLGRGETKIAIFHQLKKSGVKIFTQSQTGEFQLSESDRMVLEIVGIVEEYQRKIHNLKIKRGMKKAVQNGYRPEKNLTKIDQAKGRDTKVFPVEEVVRLRNNGLTFKDIALTLRGLGYNVSKATVHRRYQEYLSLAESGEDSL</sequence>
<dbReference type="STRING" id="306541.SAMN05421668_11265"/>
<dbReference type="SMART" id="SM00857">
    <property type="entry name" value="Resolvase"/>
    <property type="match status" value="1"/>
</dbReference>
<evidence type="ECO:0000313" key="4">
    <source>
        <dbReference type="EMBL" id="SFS84071.1"/>
    </source>
</evidence>
<dbReference type="GO" id="GO:0003677">
    <property type="term" value="F:DNA binding"/>
    <property type="evidence" value="ECO:0007669"/>
    <property type="project" value="InterPro"/>
</dbReference>
<feature type="domain" description="Resolvase/invertase-type recombinase catalytic" evidence="2">
    <location>
        <begin position="2"/>
        <end position="147"/>
    </location>
</feature>
<evidence type="ECO:0000259" key="2">
    <source>
        <dbReference type="PROSITE" id="PS51736"/>
    </source>
</evidence>
<dbReference type="Pfam" id="PF00239">
    <property type="entry name" value="Resolvase"/>
    <property type="match status" value="1"/>
</dbReference>
<organism evidence="4 5">
    <name type="scientific">Halolactibacillus miurensis</name>
    <dbReference type="NCBI Taxonomy" id="306541"/>
    <lineage>
        <taxon>Bacteria</taxon>
        <taxon>Bacillati</taxon>
        <taxon>Bacillota</taxon>
        <taxon>Bacilli</taxon>
        <taxon>Bacillales</taxon>
        <taxon>Bacillaceae</taxon>
        <taxon>Halolactibacillus</taxon>
    </lineage>
</organism>
<name>A0A1I6T490_9BACI</name>
<dbReference type="PANTHER" id="PTHR30461">
    <property type="entry name" value="DNA-INVERTASE FROM LAMBDOID PROPHAGE"/>
    <property type="match status" value="1"/>
</dbReference>
<evidence type="ECO:0000313" key="5">
    <source>
        <dbReference type="Proteomes" id="UP000199139"/>
    </source>
</evidence>
<keyword evidence="6" id="KW-1185">Reference proteome</keyword>
<dbReference type="InterPro" id="IPR050639">
    <property type="entry name" value="SSR_resolvase"/>
</dbReference>
<dbReference type="InterPro" id="IPR036162">
    <property type="entry name" value="Resolvase-like_N_sf"/>
</dbReference>
<evidence type="ECO:0000313" key="3">
    <source>
        <dbReference type="EMBL" id="GEM05648.1"/>
    </source>
</evidence>
<dbReference type="Gene3D" id="3.40.50.1390">
    <property type="entry name" value="Resolvase, N-terminal catalytic domain"/>
    <property type="match status" value="1"/>
</dbReference>
<dbReference type="Proteomes" id="UP000321773">
    <property type="component" value="Unassembled WGS sequence"/>
</dbReference>